<accession>A0A3M7R0F2</accession>
<dbReference type="AlphaFoldDB" id="A0A3M7R0F2"/>
<dbReference type="Proteomes" id="UP000276133">
    <property type="component" value="Unassembled WGS sequence"/>
</dbReference>
<dbReference type="OrthoDB" id="10129174at2759"/>
<protein>
    <submittedName>
        <fullName evidence="1">Uncharacterized protein</fullName>
    </submittedName>
</protein>
<keyword evidence="2" id="KW-1185">Reference proteome</keyword>
<reference evidence="1 2" key="1">
    <citation type="journal article" date="2018" name="Sci. Rep.">
        <title>Genomic signatures of local adaptation to the degree of environmental predictability in rotifers.</title>
        <authorList>
            <person name="Franch-Gras L."/>
            <person name="Hahn C."/>
            <person name="Garcia-Roger E.M."/>
            <person name="Carmona M.J."/>
            <person name="Serra M."/>
            <person name="Gomez A."/>
        </authorList>
    </citation>
    <scope>NUCLEOTIDE SEQUENCE [LARGE SCALE GENOMIC DNA]</scope>
    <source>
        <strain evidence="1">HYR1</strain>
    </source>
</reference>
<sequence>LEDGLTELELKEYIRVQIPKSVAYQTNRDYYCKLCFETTRHRAKQQLRRCDIEGCPVKYNCVTCEIKDSVSISQKADHVQHSIADEYNNENGLPDKLKNIIIELINNNPKLFPRQIRCHLNNNRVKYKIEDLELKSEQIAGFVHRYKKKTTPKHNKVDDVENLLSNNLYFPTIDPNTPFFLVSTQMTIDRLLEMDLQQTIHTSFVPL</sequence>
<name>A0A3M7R0F2_BRAPC</name>
<feature type="non-terminal residue" evidence="1">
    <location>
        <position position="1"/>
    </location>
</feature>
<comment type="caution">
    <text evidence="1">The sequence shown here is derived from an EMBL/GenBank/DDBJ whole genome shotgun (WGS) entry which is preliminary data.</text>
</comment>
<organism evidence="1 2">
    <name type="scientific">Brachionus plicatilis</name>
    <name type="common">Marine rotifer</name>
    <name type="synonym">Brachionus muelleri</name>
    <dbReference type="NCBI Taxonomy" id="10195"/>
    <lineage>
        <taxon>Eukaryota</taxon>
        <taxon>Metazoa</taxon>
        <taxon>Spiralia</taxon>
        <taxon>Gnathifera</taxon>
        <taxon>Rotifera</taxon>
        <taxon>Eurotatoria</taxon>
        <taxon>Monogononta</taxon>
        <taxon>Pseudotrocha</taxon>
        <taxon>Ploima</taxon>
        <taxon>Brachionidae</taxon>
        <taxon>Brachionus</taxon>
    </lineage>
</organism>
<proteinExistence type="predicted"/>
<dbReference type="EMBL" id="REGN01004551">
    <property type="protein sequence ID" value="RNA17036.1"/>
    <property type="molecule type" value="Genomic_DNA"/>
</dbReference>
<gene>
    <name evidence="1" type="ORF">BpHYR1_031266</name>
</gene>
<evidence type="ECO:0000313" key="2">
    <source>
        <dbReference type="Proteomes" id="UP000276133"/>
    </source>
</evidence>
<evidence type="ECO:0000313" key="1">
    <source>
        <dbReference type="EMBL" id="RNA17036.1"/>
    </source>
</evidence>